<protein>
    <submittedName>
        <fullName evidence="1">Uncharacterized protein</fullName>
    </submittedName>
</protein>
<name>A0A2H5BGM2_9CAUD</name>
<reference evidence="1 2" key="1">
    <citation type="submission" date="2017-12" db="EMBL/GenBank/DDBJ databases">
        <authorList>
            <person name="Lestochi C.V."/>
            <person name="Miller K.C."/>
            <person name="Miller J.S."/>
            <person name="Stanton M.L."/>
            <person name="Broussard G.W."/>
        </authorList>
    </citation>
    <scope>NUCLEOTIDE SEQUENCE [LARGE SCALE GENOMIC DNA]</scope>
</reference>
<keyword evidence="2" id="KW-1185">Reference proteome</keyword>
<dbReference type="EMBL" id="MG649966">
    <property type="protein sequence ID" value="AUG85110.1"/>
    <property type="molecule type" value="Genomic_DNA"/>
</dbReference>
<proteinExistence type="predicted"/>
<accession>A0A2H5BGM2</accession>
<evidence type="ECO:0000313" key="1">
    <source>
        <dbReference type="EMBL" id="AUG85110.1"/>
    </source>
</evidence>
<gene>
    <name evidence="1" type="ORF">CETO_124</name>
</gene>
<organism evidence="1 2">
    <name type="scientific">Vibrio phage Ceto</name>
    <dbReference type="NCBI Taxonomy" id="2570300"/>
    <lineage>
        <taxon>Viruses</taxon>
        <taxon>Duplodnaviria</taxon>
        <taxon>Heunggongvirae</taxon>
        <taxon>Uroviricota</taxon>
        <taxon>Caudoviricetes</taxon>
        <taxon>Demerecviridae</taxon>
        <taxon>Ermolyevavirinae</taxon>
        <taxon>Cetovirus</taxon>
        <taxon>Cetovirus ceto</taxon>
    </lineage>
</organism>
<evidence type="ECO:0000313" key="2">
    <source>
        <dbReference type="Proteomes" id="UP000240819"/>
    </source>
</evidence>
<sequence>MDRRHKLRVNWHRRLKDDEIAIENGFTTRLFKQTEVYMYDLSWWDYPRRTLERSWKNQSKKRKQWER</sequence>
<dbReference type="Proteomes" id="UP000240819">
    <property type="component" value="Segment"/>
</dbReference>